<dbReference type="OrthoDB" id="9813184at2"/>
<dbReference type="GO" id="GO:0004553">
    <property type="term" value="F:hydrolase activity, hydrolyzing O-glycosyl compounds"/>
    <property type="evidence" value="ECO:0007669"/>
    <property type="project" value="InterPro"/>
</dbReference>
<dbReference type="InterPro" id="IPR001944">
    <property type="entry name" value="Glycoside_Hdrlase_35"/>
</dbReference>
<dbReference type="STRING" id="1045775.SAMN05216378_0360"/>
<dbReference type="GO" id="GO:0005975">
    <property type="term" value="P:carbohydrate metabolic process"/>
    <property type="evidence" value="ECO:0007669"/>
    <property type="project" value="InterPro"/>
</dbReference>
<dbReference type="InterPro" id="IPR017853">
    <property type="entry name" value="GH"/>
</dbReference>
<evidence type="ECO:0000256" key="4">
    <source>
        <dbReference type="RuleBase" id="RU003679"/>
    </source>
</evidence>
<dbReference type="PRINTS" id="PR00742">
    <property type="entry name" value="GLHYDRLASE35"/>
</dbReference>
<keyword evidence="3" id="KW-0326">Glycosidase</keyword>
<dbReference type="Proteomes" id="UP000198855">
    <property type="component" value="Unassembled WGS sequence"/>
</dbReference>
<dbReference type="Gene3D" id="2.60.120.260">
    <property type="entry name" value="Galactose-binding domain-like"/>
    <property type="match status" value="3"/>
</dbReference>
<dbReference type="SUPFAM" id="SSF51445">
    <property type="entry name" value="(Trans)glycosidases"/>
    <property type="match status" value="1"/>
</dbReference>
<proteinExistence type="inferred from homology"/>
<evidence type="ECO:0000256" key="2">
    <source>
        <dbReference type="ARBA" id="ARBA00022801"/>
    </source>
</evidence>
<protein>
    <submittedName>
        <fullName evidence="8">Glycosyl hydrolases family 35</fullName>
    </submittedName>
</protein>
<evidence type="ECO:0000259" key="5">
    <source>
        <dbReference type="Pfam" id="PF01301"/>
    </source>
</evidence>
<evidence type="ECO:0000256" key="1">
    <source>
        <dbReference type="ARBA" id="ARBA00009809"/>
    </source>
</evidence>
<dbReference type="AlphaFoldDB" id="A0A1I1T4Z5"/>
<evidence type="ECO:0000313" key="9">
    <source>
        <dbReference type="Proteomes" id="UP000198855"/>
    </source>
</evidence>
<dbReference type="Pfam" id="PF21467">
    <property type="entry name" value="BetaGal_gal-bd"/>
    <property type="match status" value="1"/>
</dbReference>
<dbReference type="InterPro" id="IPR048912">
    <property type="entry name" value="BetaGal1-like_ABD1"/>
</dbReference>
<name>A0A1I1T4Z5_9BACL</name>
<dbReference type="InterPro" id="IPR008979">
    <property type="entry name" value="Galactose-bd-like_sf"/>
</dbReference>
<feature type="domain" description="Beta-galactosidase galactose-binding" evidence="7">
    <location>
        <begin position="826"/>
        <end position="887"/>
    </location>
</feature>
<accession>A0A1I1T4Z5</accession>
<dbReference type="Pfam" id="PF21317">
    <property type="entry name" value="BetaGal_ABD_1"/>
    <property type="match status" value="1"/>
</dbReference>
<keyword evidence="2 8" id="KW-0378">Hydrolase</keyword>
<reference evidence="9" key="1">
    <citation type="submission" date="2016-10" db="EMBL/GenBank/DDBJ databases">
        <authorList>
            <person name="Varghese N."/>
            <person name="Submissions S."/>
        </authorList>
    </citation>
    <scope>NUCLEOTIDE SEQUENCE [LARGE SCALE GENOMIC DNA]</scope>
    <source>
        <strain evidence="9">CGMCC 1.10784</strain>
    </source>
</reference>
<evidence type="ECO:0000256" key="3">
    <source>
        <dbReference type="ARBA" id="ARBA00023295"/>
    </source>
</evidence>
<dbReference type="Pfam" id="PF01301">
    <property type="entry name" value="Glyco_hydro_35"/>
    <property type="match status" value="1"/>
</dbReference>
<feature type="domain" description="Beta-galactosidase 1-like first all-beta" evidence="6">
    <location>
        <begin position="593"/>
        <end position="695"/>
    </location>
</feature>
<evidence type="ECO:0000259" key="6">
    <source>
        <dbReference type="Pfam" id="PF21317"/>
    </source>
</evidence>
<organism evidence="8 9">
    <name type="scientific">Paenibacillus catalpae</name>
    <dbReference type="NCBI Taxonomy" id="1045775"/>
    <lineage>
        <taxon>Bacteria</taxon>
        <taxon>Bacillati</taxon>
        <taxon>Bacillota</taxon>
        <taxon>Bacilli</taxon>
        <taxon>Bacillales</taxon>
        <taxon>Paenibacillaceae</taxon>
        <taxon>Paenibacillus</taxon>
    </lineage>
</organism>
<dbReference type="RefSeq" id="WP_091180317.1">
    <property type="nucleotide sequence ID" value="NZ_FOMT01000001.1"/>
</dbReference>
<dbReference type="Gene3D" id="3.20.20.80">
    <property type="entry name" value="Glycosidases"/>
    <property type="match status" value="1"/>
</dbReference>
<dbReference type="PANTHER" id="PTHR23421">
    <property type="entry name" value="BETA-GALACTOSIDASE RELATED"/>
    <property type="match status" value="1"/>
</dbReference>
<dbReference type="InterPro" id="IPR048913">
    <property type="entry name" value="BetaGal_gal-bd"/>
</dbReference>
<dbReference type="EMBL" id="FOMT01000001">
    <property type="protein sequence ID" value="SFD53691.1"/>
    <property type="molecule type" value="Genomic_DNA"/>
</dbReference>
<evidence type="ECO:0000313" key="8">
    <source>
        <dbReference type="EMBL" id="SFD53691.1"/>
    </source>
</evidence>
<dbReference type="InterPro" id="IPR031330">
    <property type="entry name" value="Gly_Hdrlase_35_cat"/>
</dbReference>
<keyword evidence="9" id="KW-1185">Reference proteome</keyword>
<sequence>MQETILQTNGLPHKNAAVQYNSFSYNINGEQVFLNSAAIHYFRMPKDEWREVLVKAKLAGMNCVDTYFAWNVHEPEEGQWNFEGDNDCGVFLDLCHELGLWVIARPGPFICAEWDFGGFPYWLNTKKDMIFRAYDERYLTYVDRYMDRIIPIIREREIGAGGSVILVQVENEYGYLASDEAARDYMLHLRDAMLERGVTVPLITCVGGVEDTVEGANFWSGADHHYRNLVQKQPDMPKIVTEFWTGWFEHWGAPSATQKTASLYEKRMLESLRAGFTGISHYMFFGGTNFGGYGGRTVGASDIFMVTSYDYDAPLNEYGRVTDKYNTAKRMSYFVTATGSVLLNAVDGAAALAALPQGFAARVREHGNERIWFVESSKDERETTSLTLPDGRTIPVTVGPNAIVPVIDRLQLEPGVHLTCNTYLIANEQLDGQHTLIVYAENGQRSYIELESEQPIQAENDGVRRQQLQNGGKKVIFDLCHFQEAQFVHLTIGGKPYRIVAINKDSADRAWRIAGKDGARWAIGYTDFDLVTDGTFRAALADSDAQPVHLGEWGTLPDVPQAPYVYLQAPVLGQWSTETCELSASQGQEASQPKAFSELGQPFGHLLYECDFEAGNETVTNLIISRLEDTARVYVNGQQQALVQKVGAAAVEVQVTPNSSNRLQILVQNMGRLNFSPYLGEIKGIAGAVYAGGHSIDLLGDWKHEESAVHLNEVNELPGGSIIRRTFVVEDGFDRAVLVGAISGQLSINGKEIKLEGYQDWFLHHTLDISDYIQKGTNVIQMGYVKSPLQRLELLVSSSNKELNGWRIADVDKLSRQPYTGGTGVPVWHTVPFDKPTLPEDVNAKLKLRLTGMSKGTLWLNGINLGRYWQVGPQEDYKIPMAWLKERNELVLFDENGASPSKVRLLYDQQSSKRWIPIQ</sequence>
<dbReference type="SUPFAM" id="SSF49785">
    <property type="entry name" value="Galactose-binding domain-like"/>
    <property type="match status" value="1"/>
</dbReference>
<comment type="similarity">
    <text evidence="1 4">Belongs to the glycosyl hydrolase 35 family.</text>
</comment>
<feature type="domain" description="Glycoside hydrolase 35 catalytic" evidence="5">
    <location>
        <begin position="27"/>
        <end position="331"/>
    </location>
</feature>
<gene>
    <name evidence="8" type="ORF">SAMN05216378_0360</name>
</gene>
<evidence type="ECO:0000259" key="7">
    <source>
        <dbReference type="Pfam" id="PF21467"/>
    </source>
</evidence>